<dbReference type="GO" id="GO:0046872">
    <property type="term" value="F:metal ion binding"/>
    <property type="evidence" value="ECO:0007669"/>
    <property type="project" value="UniProtKB-UniRule"/>
</dbReference>
<evidence type="ECO:0000256" key="2">
    <source>
        <dbReference type="ARBA" id="ARBA00005046"/>
    </source>
</evidence>
<dbReference type="NCBIfam" id="NF045515">
    <property type="entry name" value="Glp_gephyrin"/>
    <property type="match status" value="1"/>
</dbReference>
<dbReference type="UniPathway" id="UPA00344"/>
<keyword evidence="9" id="KW-1185">Reference proteome</keyword>
<reference evidence="8 9" key="1">
    <citation type="journal article" date="2007" name="Nature">
        <title>Light stimulates growth of proteorhodopsin-containing marine Flavobacteria.</title>
        <authorList>
            <person name="Gomez-Consarnau L."/>
            <person name="Gonzalez J.M."/>
            <person name="Coll-Llado M."/>
            <person name="Gourdon P."/>
            <person name="Pascher T."/>
            <person name="Neutze R."/>
            <person name="Pedros-Alio C."/>
            <person name="Pinhassi J."/>
        </authorList>
    </citation>
    <scope>NUCLEOTIDE SEQUENCE [LARGE SCALE GENOMIC DNA]</scope>
    <source>
        <strain evidence="8 9">MED217</strain>
    </source>
</reference>
<dbReference type="SUPFAM" id="SSF63882">
    <property type="entry name" value="MoeA N-terminal region -like"/>
    <property type="match status" value="1"/>
</dbReference>
<dbReference type="InterPro" id="IPR005111">
    <property type="entry name" value="MoeA_C_domain_IV"/>
</dbReference>
<evidence type="ECO:0000256" key="3">
    <source>
        <dbReference type="ARBA" id="ARBA00010763"/>
    </source>
</evidence>
<dbReference type="NCBIfam" id="TIGR00177">
    <property type="entry name" value="molyb_syn"/>
    <property type="match status" value="1"/>
</dbReference>
<dbReference type="InterPro" id="IPR038987">
    <property type="entry name" value="MoeA-like"/>
</dbReference>
<dbReference type="PROSITE" id="PS01079">
    <property type="entry name" value="MOCF_BIOSYNTHESIS_2"/>
    <property type="match status" value="1"/>
</dbReference>
<dbReference type="OrthoDB" id="9804758at2"/>
<dbReference type="Gene3D" id="2.40.340.10">
    <property type="entry name" value="MoeA, C-terminal, domain IV"/>
    <property type="match status" value="1"/>
</dbReference>
<dbReference type="PANTHER" id="PTHR10192">
    <property type="entry name" value="MOLYBDOPTERIN BIOSYNTHESIS PROTEIN"/>
    <property type="match status" value="1"/>
</dbReference>
<dbReference type="InterPro" id="IPR001453">
    <property type="entry name" value="MoaB/Mog_dom"/>
</dbReference>
<accession>A3XP94</accession>
<dbReference type="EMBL" id="AANC01000007">
    <property type="protein sequence ID" value="EAQ48626.1"/>
    <property type="molecule type" value="Genomic_DNA"/>
</dbReference>
<keyword evidence="4 6" id="KW-0501">Molybdenum cofactor biosynthesis</keyword>
<sequence>MISVAQAQKSVIDNAALLPKQKVELSASSNQFLAQDIIAPISLPPFRQSAMDGYAFIYDANCTSLKVVGKVQAGAVEVPKLKKGEGIRIFTGAAVPAEADTVIIQEHTKSEGDQLLIEKLPAKGANIRPIGEQIEKGNVVLKQGHQVNEASIGFMAGLGLTEIEVYRKPKVAVLMTGDELQAPGSELKPNHIYESNGIMLKSALKRIGIDSIALLKVEDTLEATIKMVKNALENADALLVSGGISVGDYDFVQEALITNEVEEHFYKVNQKPGKPLWFGTKEDKSVFGLPGNPASSLTAFYVYVLPHLRARMGSLDPFLPQHKARLTTTIKNIHNKTLFLKAGVNRDEITPYTDQASSMLNTYALSNALLLVPEEKELLNEGDWVTYIDLNF</sequence>
<keyword evidence="6" id="KW-0460">Magnesium</keyword>
<dbReference type="PANTHER" id="PTHR10192:SF5">
    <property type="entry name" value="GEPHYRIN"/>
    <property type="match status" value="1"/>
</dbReference>
<dbReference type="STRING" id="398720.MED217_08765"/>
<gene>
    <name evidence="8" type="ORF">MED217_08765</name>
</gene>
<evidence type="ECO:0000256" key="4">
    <source>
        <dbReference type="ARBA" id="ARBA00023150"/>
    </source>
</evidence>
<dbReference type="GO" id="GO:0006777">
    <property type="term" value="P:Mo-molybdopterin cofactor biosynthetic process"/>
    <property type="evidence" value="ECO:0007669"/>
    <property type="project" value="UniProtKB-UniRule"/>
</dbReference>
<dbReference type="HOGENOM" id="CLU_010186_7_1_10"/>
<evidence type="ECO:0000256" key="6">
    <source>
        <dbReference type="RuleBase" id="RU365090"/>
    </source>
</evidence>
<dbReference type="GO" id="GO:0061599">
    <property type="term" value="F:molybdopterin molybdotransferase activity"/>
    <property type="evidence" value="ECO:0007669"/>
    <property type="project" value="UniProtKB-UniRule"/>
</dbReference>
<dbReference type="InterPro" id="IPR008284">
    <property type="entry name" value="MoCF_biosynth_CS"/>
</dbReference>
<dbReference type="Gene3D" id="3.40.980.10">
    <property type="entry name" value="MoaB/Mog-like domain"/>
    <property type="match status" value="1"/>
</dbReference>
<dbReference type="Gene3D" id="2.170.190.11">
    <property type="entry name" value="Molybdopterin biosynthesis moea protein, domain 3"/>
    <property type="match status" value="1"/>
</dbReference>
<keyword evidence="6" id="KW-0500">Molybdenum</keyword>
<dbReference type="SUPFAM" id="SSF63867">
    <property type="entry name" value="MoeA C-terminal domain-like"/>
    <property type="match status" value="1"/>
</dbReference>
<comment type="catalytic activity">
    <reaction evidence="5">
        <text>adenylyl-molybdopterin + molybdate = Mo-molybdopterin + AMP + H(+)</text>
        <dbReference type="Rhea" id="RHEA:35047"/>
        <dbReference type="ChEBI" id="CHEBI:15378"/>
        <dbReference type="ChEBI" id="CHEBI:36264"/>
        <dbReference type="ChEBI" id="CHEBI:62727"/>
        <dbReference type="ChEBI" id="CHEBI:71302"/>
        <dbReference type="ChEBI" id="CHEBI:456215"/>
        <dbReference type="EC" id="2.10.1.1"/>
    </reaction>
</comment>
<comment type="function">
    <text evidence="1 6">Catalyzes the insertion of molybdate into adenylated molybdopterin with the concomitant release of AMP.</text>
</comment>
<dbReference type="Pfam" id="PF03454">
    <property type="entry name" value="MoeA_C"/>
    <property type="match status" value="1"/>
</dbReference>
<dbReference type="GO" id="GO:0005829">
    <property type="term" value="C:cytosol"/>
    <property type="evidence" value="ECO:0007669"/>
    <property type="project" value="TreeGrafter"/>
</dbReference>
<evidence type="ECO:0000313" key="9">
    <source>
        <dbReference type="Proteomes" id="UP000001601"/>
    </source>
</evidence>
<protein>
    <recommendedName>
        <fullName evidence="6">Molybdopterin molybdenumtransferase</fullName>
        <ecNumber evidence="6">2.10.1.1</ecNumber>
    </recommendedName>
</protein>
<keyword evidence="6" id="KW-0808">Transferase</keyword>
<evidence type="ECO:0000259" key="7">
    <source>
        <dbReference type="SMART" id="SM00852"/>
    </source>
</evidence>
<dbReference type="SMART" id="SM00852">
    <property type="entry name" value="MoCF_biosynth"/>
    <property type="match status" value="1"/>
</dbReference>
<keyword evidence="6" id="KW-0479">Metal-binding</keyword>
<proteinExistence type="inferred from homology"/>
<dbReference type="CDD" id="cd00887">
    <property type="entry name" value="MoeA"/>
    <property type="match status" value="1"/>
</dbReference>
<dbReference type="InterPro" id="IPR005110">
    <property type="entry name" value="MoeA_linker/N"/>
</dbReference>
<dbReference type="eggNOG" id="COG0303">
    <property type="taxonomic scope" value="Bacteria"/>
</dbReference>
<evidence type="ECO:0000256" key="5">
    <source>
        <dbReference type="ARBA" id="ARBA00047317"/>
    </source>
</evidence>
<dbReference type="Pfam" id="PF03453">
    <property type="entry name" value="MoeA_N"/>
    <property type="match status" value="1"/>
</dbReference>
<organism evidence="8 9">
    <name type="scientific">Leeuwenhoekiella blandensis (strain CECT 7118 / CCUG 51940 / KCTC 22103 / MED217)</name>
    <name type="common">Flavobacterium sp. (strain MED217)</name>
    <dbReference type="NCBI Taxonomy" id="398720"/>
    <lineage>
        <taxon>Bacteria</taxon>
        <taxon>Pseudomonadati</taxon>
        <taxon>Bacteroidota</taxon>
        <taxon>Flavobacteriia</taxon>
        <taxon>Flavobacteriales</taxon>
        <taxon>Flavobacteriaceae</taxon>
        <taxon>Leeuwenhoekiella</taxon>
    </lineage>
</organism>
<feature type="domain" description="MoaB/Mog" evidence="7">
    <location>
        <begin position="172"/>
        <end position="310"/>
    </location>
</feature>
<dbReference type="Gene3D" id="3.90.105.10">
    <property type="entry name" value="Molybdopterin biosynthesis moea protein, domain 2"/>
    <property type="match status" value="1"/>
</dbReference>
<comment type="cofactor">
    <cofactor evidence="6">
        <name>Mg(2+)</name>
        <dbReference type="ChEBI" id="CHEBI:18420"/>
    </cofactor>
</comment>
<dbReference type="InterPro" id="IPR036688">
    <property type="entry name" value="MoeA_C_domain_IV_sf"/>
</dbReference>
<dbReference type="AlphaFoldDB" id="A3XP94"/>
<name>A3XP94_LEEBM</name>
<dbReference type="Proteomes" id="UP000001601">
    <property type="component" value="Unassembled WGS sequence"/>
</dbReference>
<dbReference type="EC" id="2.10.1.1" evidence="6"/>
<dbReference type="SUPFAM" id="SSF53218">
    <property type="entry name" value="Molybdenum cofactor biosynthesis proteins"/>
    <property type="match status" value="1"/>
</dbReference>
<dbReference type="RefSeq" id="WP_009780129.1">
    <property type="nucleotide sequence ID" value="NZ_CH672395.1"/>
</dbReference>
<comment type="pathway">
    <text evidence="2 6">Cofactor biosynthesis; molybdopterin biosynthesis.</text>
</comment>
<comment type="similarity">
    <text evidence="3 6">Belongs to the MoeA family.</text>
</comment>
<evidence type="ECO:0000256" key="1">
    <source>
        <dbReference type="ARBA" id="ARBA00002901"/>
    </source>
</evidence>
<comment type="caution">
    <text evidence="8">The sequence shown here is derived from an EMBL/GenBank/DDBJ whole genome shotgun (WGS) entry which is preliminary data.</text>
</comment>
<dbReference type="InterPro" id="IPR036135">
    <property type="entry name" value="MoeA_linker/N_sf"/>
</dbReference>
<dbReference type="Pfam" id="PF00994">
    <property type="entry name" value="MoCF_biosynth"/>
    <property type="match status" value="1"/>
</dbReference>
<evidence type="ECO:0000313" key="8">
    <source>
        <dbReference type="EMBL" id="EAQ48626.1"/>
    </source>
</evidence>
<dbReference type="InterPro" id="IPR036425">
    <property type="entry name" value="MoaB/Mog-like_dom_sf"/>
</dbReference>